<feature type="domain" description="Thioredoxin" evidence="12">
    <location>
        <begin position="34"/>
        <end position="196"/>
    </location>
</feature>
<proteinExistence type="predicted"/>
<dbReference type="GO" id="GO:0005829">
    <property type="term" value="C:cytosol"/>
    <property type="evidence" value="ECO:0007669"/>
    <property type="project" value="TreeGrafter"/>
</dbReference>
<feature type="transmembrane region" description="Helical" evidence="11">
    <location>
        <begin position="6"/>
        <end position="25"/>
    </location>
</feature>
<keyword evidence="4 13" id="KW-0575">Peroxidase</keyword>
<evidence type="ECO:0000256" key="7">
    <source>
        <dbReference type="ARBA" id="ARBA00023284"/>
    </source>
</evidence>
<keyword evidence="7" id="KW-0676">Redox-active center</keyword>
<evidence type="ECO:0000256" key="5">
    <source>
        <dbReference type="ARBA" id="ARBA00022862"/>
    </source>
</evidence>
<evidence type="ECO:0000313" key="13">
    <source>
        <dbReference type="EMBL" id="MBB6499531.1"/>
    </source>
</evidence>
<dbReference type="GO" id="GO:0006979">
    <property type="term" value="P:response to oxidative stress"/>
    <property type="evidence" value="ECO:0007669"/>
    <property type="project" value="TreeGrafter"/>
</dbReference>
<evidence type="ECO:0000259" key="12">
    <source>
        <dbReference type="PROSITE" id="PS51352"/>
    </source>
</evidence>
<keyword evidence="5" id="KW-0049">Antioxidant</keyword>
<keyword evidence="11" id="KW-0812">Transmembrane</keyword>
<evidence type="ECO:0000256" key="6">
    <source>
        <dbReference type="ARBA" id="ARBA00023002"/>
    </source>
</evidence>
<reference evidence="13 14" key="1">
    <citation type="submission" date="2020-08" db="EMBL/GenBank/DDBJ databases">
        <title>Genomic Encyclopedia of Type Strains, Phase IV (KMG-V): Genome sequencing to study the core and pangenomes of soil and plant-associated prokaryotes.</title>
        <authorList>
            <person name="Whitman W."/>
        </authorList>
    </citation>
    <scope>NUCLEOTIDE SEQUENCE [LARGE SCALE GENOMIC DNA]</scope>
    <source>
        <strain evidence="13 14">M2T3</strain>
    </source>
</reference>
<dbReference type="PROSITE" id="PS51352">
    <property type="entry name" value="THIOREDOXIN_2"/>
    <property type="match status" value="1"/>
</dbReference>
<dbReference type="GO" id="GO:0042744">
    <property type="term" value="P:hydrogen peroxide catabolic process"/>
    <property type="evidence" value="ECO:0007669"/>
    <property type="project" value="TreeGrafter"/>
</dbReference>
<accession>A0A7X0MI39</accession>
<keyword evidence="6 13" id="KW-0560">Oxidoreductase</keyword>
<dbReference type="InterPro" id="IPR000866">
    <property type="entry name" value="AhpC/TSA"/>
</dbReference>
<comment type="catalytic activity">
    <reaction evidence="9">
        <text>a hydroperoxide + NADH + H(+) = an alcohol + NAD(+) + H2O</text>
        <dbReference type="Rhea" id="RHEA:62628"/>
        <dbReference type="ChEBI" id="CHEBI:15377"/>
        <dbReference type="ChEBI" id="CHEBI:15378"/>
        <dbReference type="ChEBI" id="CHEBI:30879"/>
        <dbReference type="ChEBI" id="CHEBI:35924"/>
        <dbReference type="ChEBI" id="CHEBI:57540"/>
        <dbReference type="ChEBI" id="CHEBI:57945"/>
        <dbReference type="EC" id="1.11.1.26"/>
    </reaction>
</comment>
<dbReference type="PIRSF" id="PIRSF000239">
    <property type="entry name" value="AHPC"/>
    <property type="match status" value="1"/>
</dbReference>
<evidence type="ECO:0000256" key="8">
    <source>
        <dbReference type="ARBA" id="ARBA00032077"/>
    </source>
</evidence>
<dbReference type="EC" id="1.11.1.26" evidence="2"/>
<dbReference type="InterPro" id="IPR024706">
    <property type="entry name" value="Peroxiredoxin_AhpC-typ"/>
</dbReference>
<dbReference type="EMBL" id="JACHCC010000004">
    <property type="protein sequence ID" value="MBB6499531.1"/>
    <property type="molecule type" value="Genomic_DNA"/>
</dbReference>
<evidence type="ECO:0000256" key="11">
    <source>
        <dbReference type="SAM" id="Phobius"/>
    </source>
</evidence>
<feature type="active site" description="Cysteine sulfenic acid (-SOH) intermediate; for peroxidase activity" evidence="10">
    <location>
        <position position="86"/>
    </location>
</feature>
<evidence type="ECO:0000313" key="14">
    <source>
        <dbReference type="Proteomes" id="UP000521017"/>
    </source>
</evidence>
<dbReference type="CDD" id="cd03015">
    <property type="entry name" value="PRX_Typ2cys"/>
    <property type="match status" value="1"/>
</dbReference>
<name>A0A7X0MI39_9SPHI</name>
<dbReference type="InterPro" id="IPR013766">
    <property type="entry name" value="Thioredoxin_domain"/>
</dbReference>
<evidence type="ECO:0000256" key="2">
    <source>
        <dbReference type="ARBA" id="ARBA00013021"/>
    </source>
</evidence>
<keyword evidence="11" id="KW-1133">Transmembrane helix</keyword>
<evidence type="ECO:0000256" key="10">
    <source>
        <dbReference type="PIRSR" id="PIRSR000239-1"/>
    </source>
</evidence>
<organism evidence="13 14">
    <name type="scientific">Pedobacter cryoconitis</name>
    <dbReference type="NCBI Taxonomy" id="188932"/>
    <lineage>
        <taxon>Bacteria</taxon>
        <taxon>Pseudomonadati</taxon>
        <taxon>Bacteroidota</taxon>
        <taxon>Sphingobacteriia</taxon>
        <taxon>Sphingobacteriales</taxon>
        <taxon>Sphingobacteriaceae</taxon>
        <taxon>Pedobacter</taxon>
    </lineage>
</organism>
<protein>
    <recommendedName>
        <fullName evidence="3">Alkyl hydroperoxide reductase C</fullName>
        <ecNumber evidence="2">1.11.1.26</ecNumber>
    </recommendedName>
    <alternativeName>
        <fullName evidence="8">Peroxiredoxin</fullName>
    </alternativeName>
</protein>
<dbReference type="GO" id="GO:0033554">
    <property type="term" value="P:cellular response to stress"/>
    <property type="evidence" value="ECO:0007669"/>
    <property type="project" value="TreeGrafter"/>
</dbReference>
<dbReference type="GO" id="GO:0102039">
    <property type="term" value="F:NADH-dependent peroxiredoxin activity"/>
    <property type="evidence" value="ECO:0007669"/>
    <property type="project" value="UniProtKB-EC"/>
</dbReference>
<gene>
    <name evidence="13" type="ORF">HDF25_001673</name>
</gene>
<dbReference type="AlphaFoldDB" id="A0A7X0MI39"/>
<comment type="subunit">
    <text evidence="1">Homodimer; disulfide-linked, upon oxidation. 5 homodimers assemble to form a ring-like decamer.</text>
</comment>
<dbReference type="Proteomes" id="UP000521017">
    <property type="component" value="Unassembled WGS sequence"/>
</dbReference>
<evidence type="ECO:0000256" key="4">
    <source>
        <dbReference type="ARBA" id="ARBA00022559"/>
    </source>
</evidence>
<evidence type="ECO:0000256" key="1">
    <source>
        <dbReference type="ARBA" id="ARBA00011654"/>
    </source>
</evidence>
<dbReference type="Gene3D" id="3.40.30.10">
    <property type="entry name" value="Glutaredoxin"/>
    <property type="match status" value="1"/>
</dbReference>
<evidence type="ECO:0000256" key="3">
    <source>
        <dbReference type="ARBA" id="ARBA00017462"/>
    </source>
</evidence>
<dbReference type="SUPFAM" id="SSF52833">
    <property type="entry name" value="Thioredoxin-like"/>
    <property type="match status" value="1"/>
</dbReference>
<keyword evidence="11" id="KW-0472">Membrane</keyword>
<sequence length="213" mass="24241">MGASILSIYYLFNGVGYEAILMYFCTKKKKNIMINIGEQFPSYSKTAVVSIEKGKEFETLTSESLVNENNQWTCMFWWPKDFTFVCPTEIAEFNANFGEFRDRDTTLIGASTDSENVHLAWRHNHDDLRGLKFPMLADTSKSLAEALDILEPTEKIAYRATFIIDPQGIIRWASVNDLSVGRNVKEVLRVLDALQTDELCPCNWEKGEATLTV</sequence>
<dbReference type="InterPro" id="IPR036249">
    <property type="entry name" value="Thioredoxin-like_sf"/>
</dbReference>
<dbReference type="PANTHER" id="PTHR10681:SF121">
    <property type="entry name" value="ALKYL HYDROPEROXIDE REDUCTASE C"/>
    <property type="match status" value="1"/>
</dbReference>
<dbReference type="GO" id="GO:0045454">
    <property type="term" value="P:cell redox homeostasis"/>
    <property type="evidence" value="ECO:0007669"/>
    <property type="project" value="TreeGrafter"/>
</dbReference>
<dbReference type="Pfam" id="PF00578">
    <property type="entry name" value="AhpC-TSA"/>
    <property type="match status" value="1"/>
</dbReference>
<evidence type="ECO:0000256" key="9">
    <source>
        <dbReference type="ARBA" id="ARBA00047572"/>
    </source>
</evidence>
<dbReference type="PANTHER" id="PTHR10681">
    <property type="entry name" value="THIOREDOXIN PEROXIDASE"/>
    <property type="match status" value="1"/>
</dbReference>
<dbReference type="InterPro" id="IPR050217">
    <property type="entry name" value="Peroxiredoxin"/>
</dbReference>
<comment type="caution">
    <text evidence="13">The sequence shown here is derived from an EMBL/GenBank/DDBJ whole genome shotgun (WGS) entry which is preliminary data.</text>
</comment>
<dbReference type="GO" id="GO:0008379">
    <property type="term" value="F:thioredoxin peroxidase activity"/>
    <property type="evidence" value="ECO:0007669"/>
    <property type="project" value="TreeGrafter"/>
</dbReference>